<feature type="transmembrane region" description="Helical" evidence="9">
    <location>
        <begin position="251"/>
        <end position="269"/>
    </location>
</feature>
<protein>
    <submittedName>
        <fullName evidence="11">PTS fructose transporter subunit IIC</fullName>
    </submittedName>
</protein>
<keyword evidence="5" id="KW-0598">Phosphotransferase system</keyword>
<keyword evidence="3" id="KW-1003">Cell membrane</keyword>
<feature type="transmembrane region" description="Helical" evidence="9">
    <location>
        <begin position="226"/>
        <end position="245"/>
    </location>
</feature>
<evidence type="ECO:0000256" key="8">
    <source>
        <dbReference type="ARBA" id="ARBA00023136"/>
    </source>
</evidence>
<keyword evidence="12" id="KW-1185">Reference proteome</keyword>
<keyword evidence="2" id="KW-0813">Transport</keyword>
<evidence type="ECO:0000256" key="3">
    <source>
        <dbReference type="ARBA" id="ARBA00022475"/>
    </source>
</evidence>
<dbReference type="InterPro" id="IPR050864">
    <property type="entry name" value="Bacterial_PTS_Sugar_Transport"/>
</dbReference>
<sequence length="317" mass="33806">MRKRVLKSIVQIIPVFIIGGILSVISLYTSNQFLKDLSDYSFLMVPPLLAGYIAKEISGSVGFIPGLILGYLSGAIGLGMFGAILVGIILGYFINLLKKIEISIDMSSIMYIVVIPILSTLVVGMGLYYIFQEPMKFILESLGIYLNSLDDKNNVFLNFVLGGLIGVDLGGPINKVAYVYAINTLEYGKGDIMGPIAVAISTPPLALGLSQFVLKNRFSKTEKEAGIISILLGFLGITEGALLFLTKDIAVLPTTVIGAAIGAASASVLGVKSLVPHGGIIIFPLIENKIGFLISLSIGVISTIFMLYFLKRGDSNG</sequence>
<feature type="transmembrane region" description="Helical" evidence="9">
    <location>
        <begin position="12"/>
        <end position="30"/>
    </location>
</feature>
<feature type="transmembrane region" description="Helical" evidence="9">
    <location>
        <begin position="68"/>
        <end position="97"/>
    </location>
</feature>
<keyword evidence="7 9" id="KW-1133">Transmembrane helix</keyword>
<reference evidence="12" key="1">
    <citation type="submission" date="2023-07" db="EMBL/GenBank/DDBJ databases">
        <authorList>
            <person name="Colorado M.A."/>
            <person name="Villamil L.M."/>
            <person name="Melo J.F."/>
            <person name="Rodriguez J.A."/>
            <person name="Ruiz R.Y."/>
        </authorList>
    </citation>
    <scope>NUCLEOTIDE SEQUENCE [LARGE SCALE GENOMIC DNA]</scope>
    <source>
        <strain evidence="12">C33</strain>
    </source>
</reference>
<gene>
    <name evidence="11" type="ORF">RFV38_05535</name>
</gene>
<evidence type="ECO:0000313" key="11">
    <source>
        <dbReference type="EMBL" id="MDX8335959.1"/>
    </source>
</evidence>
<feature type="transmembrane region" description="Helical" evidence="9">
    <location>
        <begin position="192"/>
        <end position="214"/>
    </location>
</feature>
<dbReference type="RefSeq" id="WP_320313364.1">
    <property type="nucleotide sequence ID" value="NZ_JAVIKH010000006.1"/>
</dbReference>
<comment type="caution">
    <text evidence="11">The sequence shown here is derived from an EMBL/GenBank/DDBJ whole genome shotgun (WGS) entry which is preliminary data.</text>
</comment>
<accession>A0ABU4W9S2</accession>
<dbReference type="PANTHER" id="PTHR30505">
    <property type="entry name" value="FRUCTOSE-LIKE PERMEASE"/>
    <property type="match status" value="1"/>
</dbReference>
<keyword evidence="8 9" id="KW-0472">Membrane</keyword>
<dbReference type="Pfam" id="PF02378">
    <property type="entry name" value="PTS_EIIC"/>
    <property type="match status" value="1"/>
</dbReference>
<proteinExistence type="predicted"/>
<feature type="transmembrane region" description="Helical" evidence="9">
    <location>
        <begin position="109"/>
        <end position="131"/>
    </location>
</feature>
<evidence type="ECO:0000256" key="6">
    <source>
        <dbReference type="ARBA" id="ARBA00022692"/>
    </source>
</evidence>
<evidence type="ECO:0000256" key="1">
    <source>
        <dbReference type="ARBA" id="ARBA00004429"/>
    </source>
</evidence>
<comment type="subcellular location">
    <subcellularLocation>
        <location evidence="1">Cell inner membrane</location>
        <topology evidence="1">Multi-pass membrane protein</topology>
    </subcellularLocation>
</comment>
<dbReference type="InterPro" id="IPR006327">
    <property type="entry name" value="PTS_IIC_fruc"/>
</dbReference>
<evidence type="ECO:0000256" key="9">
    <source>
        <dbReference type="SAM" id="Phobius"/>
    </source>
</evidence>
<dbReference type="PANTHER" id="PTHR30505:SF0">
    <property type="entry name" value="FRUCTOSE-LIKE PTS SYSTEM EIIBC COMPONENT-RELATED"/>
    <property type="match status" value="1"/>
</dbReference>
<dbReference type="InterPro" id="IPR013014">
    <property type="entry name" value="PTS_EIIC_2"/>
</dbReference>
<evidence type="ECO:0000256" key="5">
    <source>
        <dbReference type="ARBA" id="ARBA00022683"/>
    </source>
</evidence>
<evidence type="ECO:0000259" key="10">
    <source>
        <dbReference type="PROSITE" id="PS51104"/>
    </source>
</evidence>
<dbReference type="Proteomes" id="UP001279681">
    <property type="component" value="Unassembled WGS sequence"/>
</dbReference>
<evidence type="ECO:0000256" key="4">
    <source>
        <dbReference type="ARBA" id="ARBA00022597"/>
    </source>
</evidence>
<dbReference type="NCBIfam" id="TIGR01427">
    <property type="entry name" value="PTS_IIC_fructo"/>
    <property type="match status" value="1"/>
</dbReference>
<dbReference type="InterPro" id="IPR003352">
    <property type="entry name" value="PTS_EIIC"/>
</dbReference>
<organism evidence="11 12">
    <name type="scientific">Candidatus Cetobacterium colombiensis</name>
    <dbReference type="NCBI Taxonomy" id="3073100"/>
    <lineage>
        <taxon>Bacteria</taxon>
        <taxon>Fusobacteriati</taxon>
        <taxon>Fusobacteriota</taxon>
        <taxon>Fusobacteriia</taxon>
        <taxon>Fusobacteriales</taxon>
        <taxon>Fusobacteriaceae</taxon>
        <taxon>Cetobacterium</taxon>
    </lineage>
</organism>
<feature type="domain" description="PTS EIIC type-2" evidence="10">
    <location>
        <begin position="1"/>
        <end position="317"/>
    </location>
</feature>
<name>A0ABU4W9S2_9FUSO</name>
<evidence type="ECO:0000256" key="7">
    <source>
        <dbReference type="ARBA" id="ARBA00022989"/>
    </source>
</evidence>
<keyword evidence="4" id="KW-0762">Sugar transport</keyword>
<keyword evidence="6 9" id="KW-0812">Transmembrane</keyword>
<feature type="transmembrane region" description="Helical" evidence="9">
    <location>
        <begin position="290"/>
        <end position="310"/>
    </location>
</feature>
<dbReference type="EMBL" id="JAVIKH010000006">
    <property type="protein sequence ID" value="MDX8335959.1"/>
    <property type="molecule type" value="Genomic_DNA"/>
</dbReference>
<evidence type="ECO:0000256" key="2">
    <source>
        <dbReference type="ARBA" id="ARBA00022448"/>
    </source>
</evidence>
<dbReference type="PROSITE" id="PS51104">
    <property type="entry name" value="PTS_EIIC_TYPE_2"/>
    <property type="match status" value="1"/>
</dbReference>
<evidence type="ECO:0000313" key="12">
    <source>
        <dbReference type="Proteomes" id="UP001279681"/>
    </source>
</evidence>